<dbReference type="Proteomes" id="UP000605013">
    <property type="component" value="Unassembled WGS sequence"/>
</dbReference>
<comment type="caution">
    <text evidence="2">The sequence shown here is derived from an EMBL/GenBank/DDBJ whole genome shotgun (WGS) entry which is preliminary data.</text>
</comment>
<organism evidence="2 3">
    <name type="scientific">Olleya sediminilitoris</name>
    <dbReference type="NCBI Taxonomy" id="2795739"/>
    <lineage>
        <taxon>Bacteria</taxon>
        <taxon>Pseudomonadati</taxon>
        <taxon>Bacteroidota</taxon>
        <taxon>Flavobacteriia</taxon>
        <taxon>Flavobacteriales</taxon>
        <taxon>Flavobacteriaceae</taxon>
    </lineage>
</organism>
<name>A0ABS1WL69_9FLAO</name>
<evidence type="ECO:0000313" key="3">
    <source>
        <dbReference type="Proteomes" id="UP000605013"/>
    </source>
</evidence>
<evidence type="ECO:0000256" key="1">
    <source>
        <dbReference type="SAM" id="SignalP"/>
    </source>
</evidence>
<sequence length="244" mass="27464">MKKTILILFASLYLIPQNSNAQNEGAAVIAGVLAIGAGIGAVEQIKEQAELTATQWILSNHPELSSFSLQTLDFNGKKLKDMSAVSVMTFKIQEFTPSDKPELDGKKQVLFGFTSAGWISKYGINFEKVNWHLVDNAEWLNMMVSYVKVSSSEKNTSEIKSTLKEGRVVNKGVKVKNKLVIPFFKLTGDMYFVTDYSSNMKLVYNERSLGIFLKDTQDLVQISRSGIIDIHHFFFMKDNLFKKI</sequence>
<proteinExistence type="predicted"/>
<dbReference type="EMBL" id="JAEMEF010000006">
    <property type="protein sequence ID" value="MBL7559851.1"/>
    <property type="molecule type" value="Genomic_DNA"/>
</dbReference>
<dbReference type="RefSeq" id="WP_203000248.1">
    <property type="nucleotide sequence ID" value="NZ_JAEMEF010000006.1"/>
</dbReference>
<keyword evidence="1" id="KW-0732">Signal</keyword>
<feature type="chain" id="PRO_5046227564" evidence="1">
    <location>
        <begin position="22"/>
        <end position="244"/>
    </location>
</feature>
<gene>
    <name evidence="2" type="ORF">JAO71_08555</name>
</gene>
<feature type="signal peptide" evidence="1">
    <location>
        <begin position="1"/>
        <end position="21"/>
    </location>
</feature>
<evidence type="ECO:0000313" key="2">
    <source>
        <dbReference type="EMBL" id="MBL7559851.1"/>
    </source>
</evidence>
<reference evidence="2 3" key="1">
    <citation type="submission" date="2020-12" db="EMBL/GenBank/DDBJ databases">
        <title>Olleya sediminilitoris sp. nov., isolated from a tidal flat.</title>
        <authorList>
            <person name="Park S."/>
            <person name="Yoon J.-H."/>
        </authorList>
    </citation>
    <scope>NUCLEOTIDE SEQUENCE [LARGE SCALE GENOMIC DNA]</scope>
    <source>
        <strain evidence="2 3">YSTF-M6</strain>
    </source>
</reference>
<accession>A0ABS1WL69</accession>
<protein>
    <submittedName>
        <fullName evidence="2">Uncharacterized protein</fullName>
    </submittedName>
</protein>
<keyword evidence="3" id="KW-1185">Reference proteome</keyword>